<protein>
    <submittedName>
        <fullName evidence="2">ABC-type sugar transport system, permease component</fullName>
    </submittedName>
</protein>
<comment type="caution">
    <text evidence="2">The sequence shown here is derived from an EMBL/GenBank/DDBJ whole genome shotgun (WGS) entry which is preliminary data.</text>
</comment>
<dbReference type="STRING" id="1165094.RINTHH_13260"/>
<evidence type="ECO:0000256" key="1">
    <source>
        <dbReference type="SAM" id="Phobius"/>
    </source>
</evidence>
<reference evidence="3" key="2">
    <citation type="submission" date="2016-01" db="EMBL/GenBank/DDBJ databases">
        <title>Diatom-associated endosymboitic cyanobacterium lacks core nitrogen metabolism enzymes.</title>
        <authorList>
            <person name="Hilton J.A."/>
            <person name="Foster R.A."/>
            <person name="Tripp H.J."/>
            <person name="Carter B.J."/>
            <person name="Zehr J.P."/>
            <person name="Villareal T.A."/>
        </authorList>
    </citation>
    <scope>NUCLEOTIDE SEQUENCE [LARGE SCALE GENOMIC DNA]</scope>
    <source>
        <strain evidence="3">HH01</strain>
    </source>
</reference>
<feature type="transmembrane region" description="Helical" evidence="1">
    <location>
        <begin position="58"/>
        <end position="75"/>
    </location>
</feature>
<feature type="transmembrane region" description="Helical" evidence="1">
    <location>
        <begin position="31"/>
        <end position="51"/>
    </location>
</feature>
<dbReference type="Proteomes" id="UP000053051">
    <property type="component" value="Unassembled WGS sequence"/>
</dbReference>
<dbReference type="EMBL" id="CAIY01000044">
    <property type="protein sequence ID" value="CCH67481.1"/>
    <property type="molecule type" value="Genomic_DNA"/>
</dbReference>
<dbReference type="RefSeq" id="WP_008234125.1">
    <property type="nucleotide sequence ID" value="NZ_CAIY01000044.1"/>
</dbReference>
<feature type="transmembrane region" description="Helical" evidence="1">
    <location>
        <begin position="116"/>
        <end position="133"/>
    </location>
</feature>
<keyword evidence="3" id="KW-1185">Reference proteome</keyword>
<dbReference type="OrthoDB" id="527058at2"/>
<dbReference type="NCBIfam" id="NF037953">
    <property type="entry name" value="frad"/>
    <property type="match status" value="1"/>
</dbReference>
<name>M1X5M7_9NOST</name>
<feature type="transmembrane region" description="Helical" evidence="1">
    <location>
        <begin position="153"/>
        <end position="173"/>
    </location>
</feature>
<evidence type="ECO:0000313" key="3">
    <source>
        <dbReference type="Proteomes" id="UP000053051"/>
    </source>
</evidence>
<evidence type="ECO:0000313" key="2">
    <source>
        <dbReference type="EMBL" id="CCH67481.1"/>
    </source>
</evidence>
<feature type="transmembrane region" description="Helical" evidence="1">
    <location>
        <begin position="81"/>
        <end position="104"/>
    </location>
</feature>
<keyword evidence="1" id="KW-0472">Membrane</keyword>
<keyword evidence="1" id="KW-0812">Transmembrane</keyword>
<keyword evidence="1" id="KW-1133">Transmembrane helix</keyword>
<keyword evidence="2" id="KW-0813">Transport</keyword>
<dbReference type="InterPro" id="IPR020360">
    <property type="entry name" value="Uncharacterised_alr2393"/>
</dbReference>
<accession>M1X5M7</accession>
<proteinExistence type="predicted"/>
<gene>
    <name evidence="2" type="ORF">RINTHH_13260</name>
</gene>
<reference evidence="2 3" key="1">
    <citation type="submission" date="2012-05" db="EMBL/GenBank/DDBJ databases">
        <authorList>
            <person name="Hilton J."/>
        </authorList>
    </citation>
    <scope>NUCLEOTIDE SEQUENCE [LARGE SCALE GENOMIC DNA]</scope>
    <source>
        <strain evidence="2 3">HH01</strain>
    </source>
</reference>
<sequence length="354" mass="40166">MEIITDFLKTTFKFISDVLGSAQKLLLPQDIYSWQTLIYLSIFSLLMSYWAQGIIVKNIIALCGWLFLILGTSWYTTDKPVLIPGTVMPVGALVTGGLVSVFAFGDEQNIFNPVSFVLWPTISAMITAIPEFFQGTGTNVSTQIPKPEARQKIIVLIAGSILVSCWLQVYFLVDSWVKDYPSLLNDDIDNSFLVKELYPIENSGPNKAPNNGTIILNKVALTIIDRIDKRPWYQVEILLKNTGSRNSEISKLGNELIVKELGDYKEKDLWRIEARVDNINPNNPDTYKLDLLSIWSGPTSKTYKNPRMAVYKQYEYYLKRSCRVEPIASNRVKIAGIECERVNNFFDEPPPSQR</sequence>
<dbReference type="AlphaFoldDB" id="M1X5M7"/>
<keyword evidence="2" id="KW-0762">Sugar transport</keyword>
<organism evidence="2 3">
    <name type="scientific">Richelia intracellularis HH01</name>
    <dbReference type="NCBI Taxonomy" id="1165094"/>
    <lineage>
        <taxon>Bacteria</taxon>
        <taxon>Bacillati</taxon>
        <taxon>Cyanobacteriota</taxon>
        <taxon>Cyanophyceae</taxon>
        <taxon>Nostocales</taxon>
        <taxon>Nostocaceae</taxon>
        <taxon>Richelia</taxon>
    </lineage>
</organism>
<dbReference type="Pfam" id="PF17310">
    <property type="entry name" value="DUF5357"/>
    <property type="match status" value="1"/>
</dbReference>